<dbReference type="UniPathway" id="UPA00143"/>
<dbReference type="AlphaFoldDB" id="A0A0Q3IXI1"/>
<evidence type="ECO:0000256" key="11">
    <source>
        <dbReference type="SAM" id="Phobius"/>
    </source>
</evidence>
<feature type="transmembrane region" description="Helical" evidence="11">
    <location>
        <begin position="6"/>
        <end position="30"/>
    </location>
</feature>
<sequence length="136" mass="14292">MEQLCTIGIILGVVALVAVILFAIGCVVCCRAKAGGDPAKEEDAAVVGRREGLLNKEAAVDVPAAGQINKREEERPCAICKGPLAAAGAGPCRRLRACGHVYHAECVDLWLQRKTICPLCRASVVVSRTDIVDAVV</sequence>
<keyword evidence="7" id="KW-0862">Zinc</keyword>
<gene>
    <name evidence="14" type="primary">LOC104583346</name>
    <name evidence="13" type="ORF">BRADI_2g53640v3</name>
</gene>
<dbReference type="PROSITE" id="PS50089">
    <property type="entry name" value="ZF_RING_2"/>
    <property type="match status" value="1"/>
</dbReference>
<dbReference type="EMBL" id="CM000881">
    <property type="protein sequence ID" value="KQK10371.1"/>
    <property type="molecule type" value="Genomic_DNA"/>
</dbReference>
<evidence type="ECO:0000256" key="3">
    <source>
        <dbReference type="ARBA" id="ARBA00022692"/>
    </source>
</evidence>
<dbReference type="Proteomes" id="UP000008810">
    <property type="component" value="Chromosome 2"/>
</dbReference>
<evidence type="ECO:0000256" key="1">
    <source>
        <dbReference type="ARBA" id="ARBA00004370"/>
    </source>
</evidence>
<dbReference type="PANTHER" id="PTHR46539:SF1">
    <property type="entry name" value="E3 UBIQUITIN-PROTEIN LIGASE ATL42"/>
    <property type="match status" value="1"/>
</dbReference>
<comment type="pathway">
    <text evidence="2">Protein modification; protein ubiquitination.</text>
</comment>
<keyword evidence="9 11" id="KW-0472">Membrane</keyword>
<evidence type="ECO:0000259" key="12">
    <source>
        <dbReference type="PROSITE" id="PS50089"/>
    </source>
</evidence>
<evidence type="ECO:0000256" key="2">
    <source>
        <dbReference type="ARBA" id="ARBA00004906"/>
    </source>
</evidence>
<keyword evidence="3 11" id="KW-0812">Transmembrane</keyword>
<keyword evidence="4" id="KW-0479">Metal-binding</keyword>
<evidence type="ECO:0000256" key="6">
    <source>
        <dbReference type="ARBA" id="ARBA00022786"/>
    </source>
</evidence>
<evidence type="ECO:0000256" key="7">
    <source>
        <dbReference type="ARBA" id="ARBA00022833"/>
    </source>
</evidence>
<keyword evidence="6" id="KW-0833">Ubl conjugation pathway</keyword>
<feature type="domain" description="RING-type" evidence="12">
    <location>
        <begin position="77"/>
        <end position="121"/>
    </location>
</feature>
<evidence type="ECO:0000313" key="13">
    <source>
        <dbReference type="EMBL" id="KQK10371.1"/>
    </source>
</evidence>
<reference evidence="14" key="3">
    <citation type="submission" date="2018-08" db="UniProtKB">
        <authorList>
            <consortium name="EnsemblPlants"/>
        </authorList>
    </citation>
    <scope>IDENTIFICATION</scope>
    <source>
        <strain evidence="14">cv. Bd21</strain>
    </source>
</reference>
<name>A0A0Q3IXI1_BRADI</name>
<evidence type="ECO:0000256" key="10">
    <source>
        <dbReference type="PROSITE-ProRule" id="PRU00175"/>
    </source>
</evidence>
<evidence type="ECO:0000313" key="15">
    <source>
        <dbReference type="Proteomes" id="UP000008810"/>
    </source>
</evidence>
<reference evidence="13 14" key="1">
    <citation type="journal article" date="2010" name="Nature">
        <title>Genome sequencing and analysis of the model grass Brachypodium distachyon.</title>
        <authorList>
            <consortium name="International Brachypodium Initiative"/>
        </authorList>
    </citation>
    <scope>NUCLEOTIDE SEQUENCE [LARGE SCALE GENOMIC DNA]</scope>
    <source>
        <strain evidence="13 14">Bd21</strain>
    </source>
</reference>
<dbReference type="InterPro" id="IPR013083">
    <property type="entry name" value="Znf_RING/FYVE/PHD"/>
</dbReference>
<dbReference type="PANTHER" id="PTHR46539">
    <property type="entry name" value="E3 UBIQUITIN-PROTEIN LIGASE ATL42"/>
    <property type="match status" value="1"/>
</dbReference>
<dbReference type="SMART" id="SM00184">
    <property type="entry name" value="RING"/>
    <property type="match status" value="1"/>
</dbReference>
<evidence type="ECO:0000256" key="9">
    <source>
        <dbReference type="ARBA" id="ARBA00023136"/>
    </source>
</evidence>
<dbReference type="Pfam" id="PF12678">
    <property type="entry name" value="zf-rbx1"/>
    <property type="match status" value="1"/>
</dbReference>
<dbReference type="GO" id="GO:0008270">
    <property type="term" value="F:zinc ion binding"/>
    <property type="evidence" value="ECO:0007669"/>
    <property type="project" value="UniProtKB-KW"/>
</dbReference>
<evidence type="ECO:0000313" key="14">
    <source>
        <dbReference type="EnsemblPlants" id="KQK10371"/>
    </source>
</evidence>
<protein>
    <recommendedName>
        <fullName evidence="12">RING-type domain-containing protein</fullName>
    </recommendedName>
</protein>
<keyword evidence="8 11" id="KW-1133">Transmembrane helix</keyword>
<reference evidence="13" key="2">
    <citation type="submission" date="2017-06" db="EMBL/GenBank/DDBJ databases">
        <title>WGS assembly of Brachypodium distachyon.</title>
        <authorList>
            <consortium name="The International Brachypodium Initiative"/>
            <person name="Lucas S."/>
            <person name="Harmon-Smith M."/>
            <person name="Lail K."/>
            <person name="Tice H."/>
            <person name="Grimwood J."/>
            <person name="Bruce D."/>
            <person name="Barry K."/>
            <person name="Shu S."/>
            <person name="Lindquist E."/>
            <person name="Wang M."/>
            <person name="Pitluck S."/>
            <person name="Vogel J.P."/>
            <person name="Garvin D.F."/>
            <person name="Mockler T.C."/>
            <person name="Schmutz J."/>
            <person name="Rokhsar D."/>
            <person name="Bevan M.W."/>
        </authorList>
    </citation>
    <scope>NUCLEOTIDE SEQUENCE</scope>
    <source>
        <strain evidence="13">Bd21</strain>
    </source>
</reference>
<dbReference type="GO" id="GO:0016020">
    <property type="term" value="C:membrane"/>
    <property type="evidence" value="ECO:0007669"/>
    <property type="project" value="UniProtKB-SubCell"/>
</dbReference>
<dbReference type="Gramene" id="KQK10371">
    <property type="protein sequence ID" value="KQK10371"/>
    <property type="gene ID" value="BRADI_2g53640v3"/>
</dbReference>
<dbReference type="Gene3D" id="3.30.40.10">
    <property type="entry name" value="Zinc/RING finger domain, C3HC4 (zinc finger)"/>
    <property type="match status" value="1"/>
</dbReference>
<comment type="subcellular location">
    <subcellularLocation>
        <location evidence="1">Membrane</location>
    </subcellularLocation>
</comment>
<dbReference type="EnsemblPlants" id="KQK10371">
    <property type="protein sequence ID" value="KQK10371"/>
    <property type="gene ID" value="BRADI_2g53640v3"/>
</dbReference>
<keyword evidence="5 10" id="KW-0863">Zinc-finger</keyword>
<accession>A0A0Q3IXI1</accession>
<organism evidence="13">
    <name type="scientific">Brachypodium distachyon</name>
    <name type="common">Purple false brome</name>
    <name type="synonym">Trachynia distachya</name>
    <dbReference type="NCBI Taxonomy" id="15368"/>
    <lineage>
        <taxon>Eukaryota</taxon>
        <taxon>Viridiplantae</taxon>
        <taxon>Streptophyta</taxon>
        <taxon>Embryophyta</taxon>
        <taxon>Tracheophyta</taxon>
        <taxon>Spermatophyta</taxon>
        <taxon>Magnoliopsida</taxon>
        <taxon>Liliopsida</taxon>
        <taxon>Poales</taxon>
        <taxon>Poaceae</taxon>
        <taxon>BOP clade</taxon>
        <taxon>Pooideae</taxon>
        <taxon>Stipodae</taxon>
        <taxon>Brachypodieae</taxon>
        <taxon>Brachypodium</taxon>
    </lineage>
</organism>
<evidence type="ECO:0000256" key="5">
    <source>
        <dbReference type="ARBA" id="ARBA00022771"/>
    </source>
</evidence>
<dbReference type="SUPFAM" id="SSF57850">
    <property type="entry name" value="RING/U-box"/>
    <property type="match status" value="1"/>
</dbReference>
<keyword evidence="15" id="KW-1185">Reference proteome</keyword>
<dbReference type="InterPro" id="IPR024766">
    <property type="entry name" value="Znf_RING_H2"/>
</dbReference>
<dbReference type="OrthoDB" id="8062037at2759"/>
<dbReference type="InterPro" id="IPR001841">
    <property type="entry name" value="Znf_RING"/>
</dbReference>
<evidence type="ECO:0000256" key="8">
    <source>
        <dbReference type="ARBA" id="ARBA00022989"/>
    </source>
</evidence>
<proteinExistence type="predicted"/>
<dbReference type="GO" id="GO:0016567">
    <property type="term" value="P:protein ubiquitination"/>
    <property type="evidence" value="ECO:0000318"/>
    <property type="project" value="GO_Central"/>
</dbReference>
<evidence type="ECO:0000256" key="4">
    <source>
        <dbReference type="ARBA" id="ARBA00022723"/>
    </source>
</evidence>